<name>A0A179DMT9_9SPHI</name>
<dbReference type="InterPro" id="IPR051533">
    <property type="entry name" value="WaaL-like"/>
</dbReference>
<dbReference type="GO" id="GO:0016020">
    <property type="term" value="C:membrane"/>
    <property type="evidence" value="ECO:0007669"/>
    <property type="project" value="UniProtKB-SubCell"/>
</dbReference>
<protein>
    <recommendedName>
        <fullName evidence="6">O-antigen ligase-related domain-containing protein</fullName>
    </recommendedName>
</protein>
<keyword evidence="2 5" id="KW-0812">Transmembrane</keyword>
<evidence type="ECO:0000313" key="7">
    <source>
        <dbReference type="EMBL" id="OAQ42050.1"/>
    </source>
</evidence>
<feature type="transmembrane region" description="Helical" evidence="5">
    <location>
        <begin position="51"/>
        <end position="70"/>
    </location>
</feature>
<dbReference type="InterPro" id="IPR007016">
    <property type="entry name" value="O-antigen_ligase-rel_domated"/>
</dbReference>
<feature type="transmembrane region" description="Helical" evidence="5">
    <location>
        <begin position="228"/>
        <end position="249"/>
    </location>
</feature>
<keyword evidence="4 5" id="KW-0472">Membrane</keyword>
<dbReference type="AlphaFoldDB" id="A0A179DMT9"/>
<evidence type="ECO:0000256" key="1">
    <source>
        <dbReference type="ARBA" id="ARBA00004141"/>
    </source>
</evidence>
<reference evidence="7 8" key="1">
    <citation type="submission" date="2016-04" db="EMBL/GenBank/DDBJ databases">
        <authorList>
            <person name="Evans L.H."/>
            <person name="Alamgir A."/>
            <person name="Owens N."/>
            <person name="Weber N.D."/>
            <person name="Virtaneva K."/>
            <person name="Barbian K."/>
            <person name="Babar A."/>
            <person name="Rosenke K."/>
        </authorList>
    </citation>
    <scope>NUCLEOTIDE SEQUENCE [LARGE SCALE GENOMIC DNA]</scope>
    <source>
        <strain evidence="7 8">CCM 8644</strain>
    </source>
</reference>
<feature type="transmembrane region" description="Helical" evidence="5">
    <location>
        <begin position="356"/>
        <end position="374"/>
    </location>
</feature>
<dbReference type="PANTHER" id="PTHR37422:SF13">
    <property type="entry name" value="LIPOPOLYSACCHARIDE BIOSYNTHESIS PROTEIN PA4999-RELATED"/>
    <property type="match status" value="1"/>
</dbReference>
<dbReference type="PANTHER" id="PTHR37422">
    <property type="entry name" value="TEICHURONIC ACID BIOSYNTHESIS PROTEIN TUAE"/>
    <property type="match status" value="1"/>
</dbReference>
<evidence type="ECO:0000256" key="5">
    <source>
        <dbReference type="SAM" id="Phobius"/>
    </source>
</evidence>
<feature type="domain" description="O-antigen ligase-related" evidence="6">
    <location>
        <begin position="196"/>
        <end position="332"/>
    </location>
</feature>
<feature type="transmembrane region" description="Helical" evidence="5">
    <location>
        <begin position="324"/>
        <end position="344"/>
    </location>
</feature>
<proteinExistence type="predicted"/>
<evidence type="ECO:0000313" key="8">
    <source>
        <dbReference type="Proteomes" id="UP000078459"/>
    </source>
</evidence>
<keyword evidence="8" id="KW-1185">Reference proteome</keyword>
<accession>A0A179DMT9</accession>
<sequence>MILKSKQPPKDYLLFILYFYPIIYSADANYSVFQMISYSYFFYSLRNDKPLFSNGNLLLTLYVVIIIFLSALNSEFVSNAILGLLKFLPIIIYIQVLITECLKEEEFFYRIISALKFTLVLSFAFLFLQIILGLNFSLFVHDNPNITFESIRYPGIFQDPQKHAQYLSAMCFVALIKKPGDANYSKYDYYLFGGGVISLFLTGGRAALLGLVLGIFFIVLFSETKVKFLGALGIVVVAGIVLSLSQYLIVFSRGESLEDSYLVRNAIWQEAYKIFWKHPLLGIGIDNYAKYVEIYSPDQFWLVDGEKVFYDHPESGYLKFLTELGLFGTLGIFTFIFAAIIKGLKVFLIKVKDFNIIFLISALLSWFLGFYSVYSLGDARIMILIATITGVLIAYIHRYDKGVIVIS</sequence>
<evidence type="ECO:0000256" key="2">
    <source>
        <dbReference type="ARBA" id="ARBA00022692"/>
    </source>
</evidence>
<reference evidence="7 8" key="2">
    <citation type="submission" date="2016-06" db="EMBL/GenBank/DDBJ databases">
        <title>Pedobacter psychrophilus sp. nov., isolated from Antarctic fragmentary rock.</title>
        <authorList>
            <person name="Svec P."/>
        </authorList>
    </citation>
    <scope>NUCLEOTIDE SEQUENCE [LARGE SCALE GENOMIC DNA]</scope>
    <source>
        <strain evidence="7 8">CCM 8644</strain>
    </source>
</reference>
<feature type="transmembrane region" description="Helical" evidence="5">
    <location>
        <begin position="12"/>
        <end position="30"/>
    </location>
</feature>
<dbReference type="Proteomes" id="UP000078459">
    <property type="component" value="Unassembled WGS sequence"/>
</dbReference>
<feature type="transmembrane region" description="Helical" evidence="5">
    <location>
        <begin position="189"/>
        <end position="221"/>
    </location>
</feature>
<feature type="transmembrane region" description="Helical" evidence="5">
    <location>
        <begin position="119"/>
        <end position="140"/>
    </location>
</feature>
<evidence type="ECO:0000256" key="4">
    <source>
        <dbReference type="ARBA" id="ARBA00023136"/>
    </source>
</evidence>
<gene>
    <name evidence="7" type="ORF">A5893_02745</name>
</gene>
<feature type="transmembrane region" description="Helical" evidence="5">
    <location>
        <begin position="76"/>
        <end position="98"/>
    </location>
</feature>
<dbReference type="EMBL" id="LWHJ01000011">
    <property type="protein sequence ID" value="OAQ42050.1"/>
    <property type="molecule type" value="Genomic_DNA"/>
</dbReference>
<keyword evidence="3 5" id="KW-1133">Transmembrane helix</keyword>
<evidence type="ECO:0000259" key="6">
    <source>
        <dbReference type="Pfam" id="PF04932"/>
    </source>
</evidence>
<comment type="subcellular location">
    <subcellularLocation>
        <location evidence="1">Membrane</location>
        <topology evidence="1">Multi-pass membrane protein</topology>
    </subcellularLocation>
</comment>
<organism evidence="7 8">
    <name type="scientific">Pedobacter psychrophilus</name>
    <dbReference type="NCBI Taxonomy" id="1826909"/>
    <lineage>
        <taxon>Bacteria</taxon>
        <taxon>Pseudomonadati</taxon>
        <taxon>Bacteroidota</taxon>
        <taxon>Sphingobacteriia</taxon>
        <taxon>Sphingobacteriales</taxon>
        <taxon>Sphingobacteriaceae</taxon>
        <taxon>Pedobacter</taxon>
    </lineage>
</organism>
<feature type="transmembrane region" description="Helical" evidence="5">
    <location>
        <begin position="380"/>
        <end position="397"/>
    </location>
</feature>
<evidence type="ECO:0000256" key="3">
    <source>
        <dbReference type="ARBA" id="ARBA00022989"/>
    </source>
</evidence>
<dbReference type="Pfam" id="PF04932">
    <property type="entry name" value="Wzy_C"/>
    <property type="match status" value="1"/>
</dbReference>
<comment type="caution">
    <text evidence="7">The sequence shown here is derived from an EMBL/GenBank/DDBJ whole genome shotgun (WGS) entry which is preliminary data.</text>
</comment>
<dbReference type="STRING" id="1826909.A5893_02745"/>